<feature type="region of interest" description="Phosphopantothenate--cysteine ligase" evidence="3">
    <location>
        <begin position="190"/>
        <end position="405"/>
    </location>
</feature>
<keyword evidence="8" id="KW-1185">Reference proteome</keyword>
<evidence type="ECO:0000259" key="6">
    <source>
        <dbReference type="Pfam" id="PF04127"/>
    </source>
</evidence>
<evidence type="ECO:0000313" key="8">
    <source>
        <dbReference type="Proteomes" id="UP000541636"/>
    </source>
</evidence>
<dbReference type="InterPro" id="IPR005252">
    <property type="entry name" value="CoaBC"/>
</dbReference>
<keyword evidence="3" id="KW-0511">Multifunctional enzyme</keyword>
<sequence>MSLAQRRILLGVSGGIAAYKACELVRRLREAGAEVRVVMTAGAERFVTATTFQALSGQPVRSSLWDEQAEAAMGHIELARWAERILVAPASADILARLAHGMADDLLSTLCLASAAPLHVAPAMNQQMWANAAVQDNVRTLRARGVQVHGPGSGDQACGEVGDGRMLEAVQLRDALAASFGDGPLRGMRVLVSAGPTFEDIDPVRYLGNRSSGRMGYAVAAAAAAAGAEVCLVSGPVCLEKPVGVARRVDVRSAQQMLDAVLTEAPRSDIYIAAAAVGDYRPRAPAEHKMKKSDGQPLTLELTENPDILSTVAALAHPPFLVGFAAETRDVEAYARGKLERKKLDLIAANQVGVGMGFETEDNALTLIGPESSEKLPRCDKRELAQALIARIAAQFHARRNPPNA</sequence>
<comment type="caution">
    <text evidence="7">The sequence shown here is derived from an EMBL/GenBank/DDBJ whole genome shotgun (WGS) entry which is preliminary data.</text>
</comment>
<evidence type="ECO:0000313" key="7">
    <source>
        <dbReference type="EMBL" id="NKZ40157.1"/>
    </source>
</evidence>
<proteinExistence type="inferred from homology"/>
<comment type="function">
    <text evidence="4">Catalyzes two steps in the biosynthesis of coenzyme A. In the first step cysteine is conjugated to 4'-phosphopantothenate to form 4-phosphopantothenoylcysteine, in the latter compound is decarboxylated to form 4'-phosphopantotheine.</text>
</comment>
<comment type="catalytic activity">
    <reaction evidence="3 4">
        <text>(R)-4'-phosphopantothenate + L-cysteine + CTP = N-[(R)-4-phosphopantothenoyl]-L-cysteine + CMP + diphosphate + H(+)</text>
        <dbReference type="Rhea" id="RHEA:19397"/>
        <dbReference type="ChEBI" id="CHEBI:10986"/>
        <dbReference type="ChEBI" id="CHEBI:15378"/>
        <dbReference type="ChEBI" id="CHEBI:33019"/>
        <dbReference type="ChEBI" id="CHEBI:35235"/>
        <dbReference type="ChEBI" id="CHEBI:37563"/>
        <dbReference type="ChEBI" id="CHEBI:59458"/>
        <dbReference type="ChEBI" id="CHEBI:60377"/>
        <dbReference type="EC" id="6.3.2.5"/>
    </reaction>
</comment>
<comment type="caution">
    <text evidence="3">Lacks conserved residue(s) required for the propagation of feature annotation.</text>
</comment>
<feature type="domain" description="Flavoprotein" evidence="5">
    <location>
        <begin position="7"/>
        <end position="164"/>
    </location>
</feature>
<dbReference type="PANTHER" id="PTHR14359:SF6">
    <property type="entry name" value="PHOSPHOPANTOTHENOYLCYSTEINE DECARBOXYLASE"/>
    <property type="match status" value="1"/>
</dbReference>
<comment type="cofactor">
    <cofactor evidence="3">
        <name>Mg(2+)</name>
        <dbReference type="ChEBI" id="CHEBI:18420"/>
    </cofactor>
</comment>
<gene>
    <name evidence="3 7" type="primary">coaBC</name>
    <name evidence="7" type="ORF">HF690_14450</name>
</gene>
<comment type="function">
    <text evidence="3">Catalyzes two sequential steps in the biosynthesis of coenzyme A. In the first step cysteine is conjugated to 4'-phosphopantothenate to form 4-phosphopantothenoylcysteine. In the second step the latter compound is decarboxylated to form 4'-phosphopantotheine.</text>
</comment>
<organism evidence="7 8">
    <name type="scientific">Oleiagrimonas citrea</name>
    <dbReference type="NCBI Taxonomy" id="1665687"/>
    <lineage>
        <taxon>Bacteria</taxon>
        <taxon>Pseudomonadati</taxon>
        <taxon>Pseudomonadota</taxon>
        <taxon>Gammaproteobacteria</taxon>
        <taxon>Lysobacterales</taxon>
        <taxon>Rhodanobacteraceae</taxon>
        <taxon>Oleiagrimonas</taxon>
    </lineage>
</organism>
<feature type="binding site" evidence="3">
    <location>
        <position position="279"/>
    </location>
    <ligand>
        <name>CTP</name>
        <dbReference type="ChEBI" id="CHEBI:37563"/>
    </ligand>
</feature>
<dbReference type="PANTHER" id="PTHR14359">
    <property type="entry name" value="HOMO-OLIGOMERIC FLAVIN CONTAINING CYS DECARBOXYLASE FAMILY"/>
    <property type="match status" value="1"/>
</dbReference>
<evidence type="ECO:0000256" key="2">
    <source>
        <dbReference type="ARBA" id="ARBA00023239"/>
    </source>
</evidence>
<keyword evidence="3 4" id="KW-0436">Ligase</keyword>
<comment type="catalytic activity">
    <reaction evidence="3 4">
        <text>N-[(R)-4-phosphopantothenoyl]-L-cysteine + H(+) = (R)-4'-phosphopantetheine + CO2</text>
        <dbReference type="Rhea" id="RHEA:16793"/>
        <dbReference type="ChEBI" id="CHEBI:15378"/>
        <dbReference type="ChEBI" id="CHEBI:16526"/>
        <dbReference type="ChEBI" id="CHEBI:59458"/>
        <dbReference type="ChEBI" id="CHEBI:61723"/>
        <dbReference type="EC" id="4.1.1.36"/>
    </reaction>
</comment>
<comment type="pathway">
    <text evidence="3 4">Cofactor biosynthesis; coenzyme A biosynthesis; CoA from (R)-pantothenate: step 2/5.</text>
</comment>
<dbReference type="EC" id="4.1.1.36" evidence="3"/>
<dbReference type="InterPro" id="IPR035929">
    <property type="entry name" value="CoaB-like_sf"/>
</dbReference>
<evidence type="ECO:0000256" key="4">
    <source>
        <dbReference type="RuleBase" id="RU364078"/>
    </source>
</evidence>
<feature type="binding site" evidence="3">
    <location>
        <position position="342"/>
    </location>
    <ligand>
        <name>CTP</name>
        <dbReference type="ChEBI" id="CHEBI:37563"/>
    </ligand>
</feature>
<comment type="cofactor">
    <cofactor evidence="3">
        <name>FMN</name>
        <dbReference type="ChEBI" id="CHEBI:58210"/>
    </cofactor>
    <text evidence="3">Binds 1 FMN per subunit.</text>
</comment>
<keyword evidence="1 3" id="KW-0210">Decarboxylase</keyword>
<dbReference type="Pfam" id="PF04127">
    <property type="entry name" value="DFP"/>
    <property type="match status" value="1"/>
</dbReference>
<dbReference type="Pfam" id="PF02441">
    <property type="entry name" value="Flavoprotein"/>
    <property type="match status" value="1"/>
</dbReference>
<keyword evidence="2 3" id="KW-0456">Lyase</keyword>
<feature type="active site" description="Proton donor" evidence="3">
    <location>
        <position position="158"/>
    </location>
</feature>
<evidence type="ECO:0000259" key="5">
    <source>
        <dbReference type="Pfam" id="PF02441"/>
    </source>
</evidence>
<dbReference type="SUPFAM" id="SSF102645">
    <property type="entry name" value="CoaB-like"/>
    <property type="match status" value="1"/>
</dbReference>
<feature type="binding site" evidence="3">
    <location>
        <position position="338"/>
    </location>
    <ligand>
        <name>CTP</name>
        <dbReference type="ChEBI" id="CHEBI:37563"/>
    </ligand>
</feature>
<feature type="region of interest" description="Phosphopantothenoylcysteine decarboxylase" evidence="3">
    <location>
        <begin position="1"/>
        <end position="189"/>
    </location>
</feature>
<dbReference type="GO" id="GO:0004633">
    <property type="term" value="F:phosphopantothenoylcysteine decarboxylase activity"/>
    <property type="evidence" value="ECO:0007669"/>
    <property type="project" value="UniProtKB-UniRule"/>
</dbReference>
<dbReference type="NCBIfam" id="TIGR00521">
    <property type="entry name" value="coaBC_dfp"/>
    <property type="match status" value="1"/>
</dbReference>
<dbReference type="GO" id="GO:0046872">
    <property type="term" value="F:metal ion binding"/>
    <property type="evidence" value="ECO:0007669"/>
    <property type="project" value="UniProtKB-KW"/>
</dbReference>
<dbReference type="Proteomes" id="UP000541636">
    <property type="component" value="Unassembled WGS sequence"/>
</dbReference>
<feature type="binding site" evidence="3">
    <location>
        <begin position="306"/>
        <end position="309"/>
    </location>
    <ligand>
        <name>CTP</name>
        <dbReference type="ChEBI" id="CHEBI:37563"/>
    </ligand>
</feature>
<protein>
    <recommendedName>
        <fullName evidence="3">Coenzyme A biosynthesis bifunctional protein CoaBC</fullName>
    </recommendedName>
    <alternativeName>
        <fullName evidence="3">DNA/pantothenate metabolism flavoprotein</fullName>
    </alternativeName>
    <alternativeName>
        <fullName evidence="3">Phosphopantothenoylcysteine synthetase/decarboxylase</fullName>
        <shortName evidence="3">PPCS-PPCDC</shortName>
    </alternativeName>
    <domain>
        <recommendedName>
            <fullName evidence="3">Phosphopantothenoylcysteine decarboxylase</fullName>
            <shortName evidence="3">PPC decarboxylase</shortName>
            <shortName evidence="3">PPC-DC</shortName>
            <ecNumber evidence="3">4.1.1.36</ecNumber>
        </recommendedName>
        <alternativeName>
            <fullName evidence="3">CoaC</fullName>
        </alternativeName>
    </domain>
    <domain>
        <recommendedName>
            <fullName evidence="3">Phosphopantothenate--cysteine ligase</fullName>
            <ecNumber evidence="3">6.3.2.5</ecNumber>
        </recommendedName>
        <alternativeName>
            <fullName evidence="3">CoaB</fullName>
        </alternativeName>
        <alternativeName>
            <fullName evidence="3">Phosphopantothenoylcysteine synthetase</fullName>
            <shortName evidence="3">PPC synthetase</shortName>
            <shortName evidence="3">PPC-S</shortName>
        </alternativeName>
    </domain>
</protein>
<feature type="binding site" evidence="3">
    <location>
        <position position="324"/>
    </location>
    <ligand>
        <name>CTP</name>
        <dbReference type="ChEBI" id="CHEBI:37563"/>
    </ligand>
</feature>
<dbReference type="Gene3D" id="3.40.50.1950">
    <property type="entry name" value="Flavin prenyltransferase-like"/>
    <property type="match status" value="1"/>
</dbReference>
<dbReference type="AlphaFoldDB" id="A0A846ZR72"/>
<keyword evidence="3 4" id="KW-0285">Flavoprotein</keyword>
<dbReference type="InterPro" id="IPR007085">
    <property type="entry name" value="DNA/pantothenate-metab_flavo_C"/>
</dbReference>
<keyword evidence="3" id="KW-0479">Metal-binding</keyword>
<name>A0A846ZR72_9GAMM</name>
<feature type="domain" description="DNA/pantothenate metabolism flavoprotein C-terminal" evidence="6">
    <location>
        <begin position="185"/>
        <end position="394"/>
    </location>
</feature>
<dbReference type="GO" id="GO:0015941">
    <property type="term" value="P:pantothenate catabolic process"/>
    <property type="evidence" value="ECO:0007669"/>
    <property type="project" value="InterPro"/>
</dbReference>
<dbReference type="Gene3D" id="3.40.50.10300">
    <property type="entry name" value="CoaB-like"/>
    <property type="match status" value="1"/>
</dbReference>
<dbReference type="RefSeq" id="WP_168609939.1">
    <property type="nucleotide sequence ID" value="NZ_JAAZQD010000006.1"/>
</dbReference>
<dbReference type="GO" id="GO:0004632">
    <property type="term" value="F:phosphopantothenate--cysteine ligase activity"/>
    <property type="evidence" value="ECO:0007669"/>
    <property type="project" value="UniProtKB-UniRule"/>
</dbReference>
<dbReference type="GO" id="GO:0071513">
    <property type="term" value="C:phosphopantothenoylcysteine decarboxylase complex"/>
    <property type="evidence" value="ECO:0007669"/>
    <property type="project" value="TreeGrafter"/>
</dbReference>
<dbReference type="GO" id="GO:0015937">
    <property type="term" value="P:coenzyme A biosynthetic process"/>
    <property type="evidence" value="ECO:0007669"/>
    <property type="project" value="UniProtKB-UniRule"/>
</dbReference>
<evidence type="ECO:0000256" key="1">
    <source>
        <dbReference type="ARBA" id="ARBA00022793"/>
    </source>
</evidence>
<comment type="similarity">
    <text evidence="3 4">In the N-terminal section; belongs to the HFCD (homo-oligomeric flavin containing Cys decarboxylase) superfamily.</text>
</comment>
<comment type="pathway">
    <text evidence="3 4">Cofactor biosynthesis; coenzyme A biosynthesis; CoA from (R)-pantothenate: step 3/5.</text>
</comment>
<dbReference type="UniPathway" id="UPA00241">
    <property type="reaction ID" value="UER00353"/>
</dbReference>
<dbReference type="EC" id="6.3.2.5" evidence="3"/>
<dbReference type="GO" id="GO:0010181">
    <property type="term" value="F:FMN binding"/>
    <property type="evidence" value="ECO:0007669"/>
    <property type="project" value="UniProtKB-UniRule"/>
</dbReference>
<accession>A0A846ZR72</accession>
<reference evidence="7 8" key="1">
    <citation type="journal article" date="2017" name="Int. J. Syst. Evol. Microbiol.">
        <title>Oleiagrimonas citrea sp. nov., a marine bacterium isolated from tidal flat sediment and emended description of the genus Oleiagrimonas Fang et al. 2015 and Oleiagrimonas soli.</title>
        <authorList>
            <person name="Yang S.H."/>
            <person name="Seo H.S."/>
            <person name="Seong C.N."/>
            <person name="Kwon K.K."/>
        </authorList>
    </citation>
    <scope>NUCLEOTIDE SEQUENCE [LARGE SCALE GENOMIC DNA]</scope>
    <source>
        <strain evidence="7 8">MEBiC09124</strain>
    </source>
</reference>
<dbReference type="InterPro" id="IPR036551">
    <property type="entry name" value="Flavin_trans-like"/>
</dbReference>
<dbReference type="HAMAP" id="MF_02225">
    <property type="entry name" value="CoaBC"/>
    <property type="match status" value="1"/>
</dbReference>
<evidence type="ECO:0000256" key="3">
    <source>
        <dbReference type="HAMAP-Rule" id="MF_02225"/>
    </source>
</evidence>
<dbReference type="InterPro" id="IPR003382">
    <property type="entry name" value="Flavoprotein"/>
</dbReference>
<dbReference type="EMBL" id="JAAZQD010000006">
    <property type="protein sequence ID" value="NKZ40157.1"/>
    <property type="molecule type" value="Genomic_DNA"/>
</dbReference>
<comment type="similarity">
    <text evidence="3 4">In the C-terminal section; belongs to the PPC synthetase family.</text>
</comment>
<dbReference type="SUPFAM" id="SSF52507">
    <property type="entry name" value="Homo-oligomeric flavin-containing Cys decarboxylases, HFCD"/>
    <property type="match status" value="1"/>
</dbReference>
<keyword evidence="3 4" id="KW-0288">FMN</keyword>
<keyword evidence="3" id="KW-0460">Magnesium</keyword>
<feature type="binding site" evidence="3">
    <location>
        <position position="289"/>
    </location>
    <ligand>
        <name>CTP</name>
        <dbReference type="ChEBI" id="CHEBI:37563"/>
    </ligand>
</feature>